<feature type="transmembrane region" description="Helical" evidence="14">
    <location>
        <begin position="192"/>
        <end position="212"/>
    </location>
</feature>
<evidence type="ECO:0000313" key="16">
    <source>
        <dbReference type="Proteomes" id="UP000887567"/>
    </source>
</evidence>
<dbReference type="GeneID" id="110234341"/>
<dbReference type="GO" id="GO:0005789">
    <property type="term" value="C:endoplasmic reticulum membrane"/>
    <property type="evidence" value="ECO:0007669"/>
    <property type="project" value="UniProtKB-SubCell"/>
</dbReference>
<comment type="similarity">
    <text evidence="3 14">Belongs to the very long-chain fatty acids dehydratase HACD family.</text>
</comment>
<evidence type="ECO:0000256" key="14">
    <source>
        <dbReference type="RuleBase" id="RU363109"/>
    </source>
</evidence>
<evidence type="ECO:0000313" key="15">
    <source>
        <dbReference type="EnsemblMetazoa" id="XP_020895375.1"/>
    </source>
</evidence>
<keyword evidence="5 14" id="KW-0444">Lipid biosynthesis</keyword>
<dbReference type="OMA" id="SEWWLMY"/>
<keyword evidence="10 14" id="KW-0472">Membrane</keyword>
<comment type="subcellular location">
    <subcellularLocation>
        <location evidence="14">Endoplasmic reticulum membrane</location>
        <topology evidence="14">Multi-pass membrane protein</topology>
    </subcellularLocation>
    <subcellularLocation>
        <location evidence="1">Membrane</location>
        <topology evidence="1">Multi-pass membrane protein</topology>
    </subcellularLocation>
</comment>
<dbReference type="Proteomes" id="UP000887567">
    <property type="component" value="Unplaced"/>
</dbReference>
<evidence type="ECO:0000256" key="7">
    <source>
        <dbReference type="ARBA" id="ARBA00022832"/>
    </source>
</evidence>
<comment type="function">
    <text evidence="14">Catalyzes the third of the four reactions of the long-chain fatty acids elongation cycle. This endoplasmic reticulum-bound enzymatic process, allows the addition of two carbons to the chain of long- and very long-chain fatty acids/VLCFAs per cycle. This enzyme catalyzes the dehydration of the 3-hydroxyacyl-CoA intermediate into trans-2,3-enoyl-CoA, within each cycle of fatty acid elongation. Thereby, it participates to the production of VLCFAs of different chain lengths that are involved in multiple biological processes as precursors of membrane lipids and lipid mediators.</text>
</comment>
<keyword evidence="12 14" id="KW-0456">Lyase</keyword>
<evidence type="ECO:0000256" key="8">
    <source>
        <dbReference type="ARBA" id="ARBA00022989"/>
    </source>
</evidence>
<keyword evidence="16" id="KW-1185">Reference proteome</keyword>
<dbReference type="InterPro" id="IPR007482">
    <property type="entry name" value="Tyr_Pase-like_PTPLA"/>
</dbReference>
<keyword evidence="8 14" id="KW-1133">Transmembrane helix</keyword>
<dbReference type="RefSeq" id="XP_020895375.1">
    <property type="nucleotide sequence ID" value="XM_021039716.2"/>
</dbReference>
<dbReference type="KEGG" id="epa:110234341"/>
<dbReference type="RefSeq" id="XP_020895374.1">
    <property type="nucleotide sequence ID" value="XM_021039715.2"/>
</dbReference>
<feature type="transmembrane region" description="Helical" evidence="14">
    <location>
        <begin position="82"/>
        <end position="104"/>
    </location>
</feature>
<dbReference type="GO" id="GO:0030497">
    <property type="term" value="P:fatty acid elongation"/>
    <property type="evidence" value="ECO:0007669"/>
    <property type="project" value="TreeGrafter"/>
</dbReference>
<name>A0A913WX01_EXADI</name>
<organism evidence="15 16">
    <name type="scientific">Exaiptasia diaphana</name>
    <name type="common">Tropical sea anemone</name>
    <name type="synonym">Aiptasia pulchella</name>
    <dbReference type="NCBI Taxonomy" id="2652724"/>
    <lineage>
        <taxon>Eukaryota</taxon>
        <taxon>Metazoa</taxon>
        <taxon>Cnidaria</taxon>
        <taxon>Anthozoa</taxon>
        <taxon>Hexacorallia</taxon>
        <taxon>Actiniaria</taxon>
        <taxon>Aiptasiidae</taxon>
        <taxon>Exaiptasia</taxon>
    </lineage>
</organism>
<accession>A0A913WX01</accession>
<dbReference type="PANTHER" id="PTHR11035:SF3">
    <property type="entry name" value="VERY-LONG-CHAIN (3R)-3-HYDROXYACYL-COA DEHYDRATASE"/>
    <property type="match status" value="1"/>
</dbReference>
<dbReference type="PROSITE" id="PS00383">
    <property type="entry name" value="TYR_PHOSPHATASE_1"/>
    <property type="match status" value="1"/>
</dbReference>
<evidence type="ECO:0000256" key="13">
    <source>
        <dbReference type="ARBA" id="ARBA00036671"/>
    </source>
</evidence>
<dbReference type="PANTHER" id="PTHR11035">
    <property type="entry name" value="VERY-LONG-CHAIN (3R)-3-HYDROXYACYL-COA DEHYDRATASE"/>
    <property type="match status" value="1"/>
</dbReference>
<dbReference type="OrthoDB" id="46988at2759"/>
<evidence type="ECO:0000256" key="4">
    <source>
        <dbReference type="ARBA" id="ARBA00013122"/>
    </source>
</evidence>
<dbReference type="EnsemblMetazoa" id="XM_021039716.2">
    <property type="protein sequence ID" value="XP_020895375.1"/>
    <property type="gene ID" value="LOC110234341"/>
</dbReference>
<feature type="transmembrane region" description="Helical" evidence="14">
    <location>
        <begin position="124"/>
        <end position="142"/>
    </location>
</feature>
<feature type="transmembrane region" description="Helical" evidence="14">
    <location>
        <begin position="149"/>
        <end position="172"/>
    </location>
</feature>
<dbReference type="GO" id="GO:0042761">
    <property type="term" value="P:very long-chain fatty acid biosynthetic process"/>
    <property type="evidence" value="ECO:0007669"/>
    <property type="project" value="TreeGrafter"/>
</dbReference>
<keyword evidence="11 14" id="KW-0275">Fatty acid biosynthesis</keyword>
<dbReference type="AlphaFoldDB" id="A0A913WX01"/>
<protein>
    <recommendedName>
        <fullName evidence="4 14">Very-long-chain (3R)-3-hydroxyacyl-CoA dehydratase</fullName>
        <ecNumber evidence="4 14">4.2.1.134</ecNumber>
    </recommendedName>
</protein>
<dbReference type="EC" id="4.2.1.134" evidence="4 14"/>
<dbReference type="InterPro" id="IPR016130">
    <property type="entry name" value="Tyr_Pase_AS"/>
</dbReference>
<keyword evidence="9 14" id="KW-0443">Lipid metabolism</keyword>
<evidence type="ECO:0000256" key="10">
    <source>
        <dbReference type="ARBA" id="ARBA00023136"/>
    </source>
</evidence>
<evidence type="ECO:0000256" key="12">
    <source>
        <dbReference type="ARBA" id="ARBA00023239"/>
    </source>
</evidence>
<dbReference type="GO" id="GO:0030148">
    <property type="term" value="P:sphingolipid biosynthetic process"/>
    <property type="evidence" value="ECO:0007669"/>
    <property type="project" value="TreeGrafter"/>
</dbReference>
<proteinExistence type="inferred from homology"/>
<reference evidence="15" key="1">
    <citation type="submission" date="2022-11" db="UniProtKB">
        <authorList>
            <consortium name="EnsemblMetazoa"/>
        </authorList>
    </citation>
    <scope>IDENTIFICATION</scope>
</reference>
<feature type="transmembrane region" description="Helical" evidence="14">
    <location>
        <begin position="21"/>
        <end position="43"/>
    </location>
</feature>
<sequence length="231" mass="26482">MAAGTEKKVRRLPQTVTLYLVLYNAIQAIGWSLILFVGISHFVRQHCYKGLYSAVRIPLLIFQTAAILEVVHCAVGYVRSSVFLTGFQVASRLFLTWAVVYSIPQVQDCLGVAAFIFAWSLTEVIRYSFYVCSLVSVLPYALQWCRYTFFIFLYPIGVTGELFTIYTSLPFVKASNIYSYPLPNMVNFGFSYYVFLVLVMFSYIPIFPQLYFHMLAQRQKIISSPPPKKQD</sequence>
<feature type="transmembrane region" description="Helical" evidence="14">
    <location>
        <begin position="55"/>
        <end position="75"/>
    </location>
</feature>
<evidence type="ECO:0000256" key="9">
    <source>
        <dbReference type="ARBA" id="ARBA00023098"/>
    </source>
</evidence>
<keyword evidence="7 14" id="KW-0276">Fatty acid metabolism</keyword>
<evidence type="ECO:0000256" key="2">
    <source>
        <dbReference type="ARBA" id="ARBA00005194"/>
    </source>
</evidence>
<evidence type="ECO:0000256" key="3">
    <source>
        <dbReference type="ARBA" id="ARBA00007811"/>
    </source>
</evidence>
<comment type="catalytic activity">
    <reaction evidence="13 14">
        <text>a very-long-chain (3R)-3-hydroxyacyl-CoA = a very-long-chain (2E)-enoyl-CoA + H2O</text>
        <dbReference type="Rhea" id="RHEA:45812"/>
        <dbReference type="ChEBI" id="CHEBI:15377"/>
        <dbReference type="ChEBI" id="CHEBI:83728"/>
        <dbReference type="ChEBI" id="CHEBI:85440"/>
        <dbReference type="EC" id="4.2.1.134"/>
    </reaction>
</comment>
<comment type="pathway">
    <text evidence="2 14">Lipid metabolism; fatty acid biosynthesis.</text>
</comment>
<evidence type="ECO:0000256" key="6">
    <source>
        <dbReference type="ARBA" id="ARBA00022692"/>
    </source>
</evidence>
<evidence type="ECO:0000256" key="1">
    <source>
        <dbReference type="ARBA" id="ARBA00004141"/>
    </source>
</evidence>
<dbReference type="GO" id="GO:0102158">
    <property type="term" value="F:very-long-chain (3R)-3-hydroxyacyl-CoA dehydratase activity"/>
    <property type="evidence" value="ECO:0007669"/>
    <property type="project" value="UniProtKB-EC"/>
</dbReference>
<evidence type="ECO:0000256" key="11">
    <source>
        <dbReference type="ARBA" id="ARBA00023160"/>
    </source>
</evidence>
<keyword evidence="14" id="KW-0256">Endoplasmic reticulum</keyword>
<dbReference type="Pfam" id="PF04387">
    <property type="entry name" value="PTPLA"/>
    <property type="match status" value="1"/>
</dbReference>
<evidence type="ECO:0000256" key="5">
    <source>
        <dbReference type="ARBA" id="ARBA00022516"/>
    </source>
</evidence>
<keyword evidence="6 14" id="KW-0812">Transmembrane</keyword>
<dbReference type="EnsemblMetazoa" id="XM_021039715.2">
    <property type="protein sequence ID" value="XP_020895374.1"/>
    <property type="gene ID" value="LOC110234341"/>
</dbReference>